<proteinExistence type="inferred from homology"/>
<comment type="caution">
    <text evidence="1">The sequence shown here is derived from an EMBL/GenBank/DDBJ whole genome shotgun (WGS) entry which is preliminary data.</text>
</comment>
<dbReference type="SUPFAM" id="SSF69796">
    <property type="entry name" value="Thymidylate synthase-complementing protein Thy1"/>
    <property type="match status" value="1"/>
</dbReference>
<dbReference type="GO" id="GO:0006231">
    <property type="term" value="P:dTMP biosynthetic process"/>
    <property type="evidence" value="ECO:0007669"/>
    <property type="project" value="InterPro"/>
</dbReference>
<dbReference type="PANTHER" id="PTHR34934:SF1">
    <property type="entry name" value="FLAVIN-DEPENDENT THYMIDYLATE SYNTHASE"/>
    <property type="match status" value="1"/>
</dbReference>
<accession>A0A0F9UUV7</accession>
<dbReference type="GO" id="GO:0004799">
    <property type="term" value="F:thymidylate synthase activity"/>
    <property type="evidence" value="ECO:0007669"/>
    <property type="project" value="TreeGrafter"/>
</dbReference>
<dbReference type="HAMAP" id="MF_01408">
    <property type="entry name" value="ThyX"/>
    <property type="match status" value="1"/>
</dbReference>
<protein>
    <submittedName>
        <fullName evidence="1">Uncharacterized protein</fullName>
    </submittedName>
</protein>
<dbReference type="PROSITE" id="PS51331">
    <property type="entry name" value="THYX"/>
    <property type="match status" value="1"/>
</dbReference>
<dbReference type="GO" id="GO:0050797">
    <property type="term" value="F:thymidylate synthase (FAD) activity"/>
    <property type="evidence" value="ECO:0007669"/>
    <property type="project" value="InterPro"/>
</dbReference>
<dbReference type="InterPro" id="IPR003669">
    <property type="entry name" value="Thymidylate_synthase_ThyX"/>
</dbReference>
<dbReference type="GO" id="GO:0070402">
    <property type="term" value="F:NADPH binding"/>
    <property type="evidence" value="ECO:0007669"/>
    <property type="project" value="TreeGrafter"/>
</dbReference>
<dbReference type="Gene3D" id="6.10.140.450">
    <property type="match status" value="1"/>
</dbReference>
<dbReference type="EMBL" id="LAZR01000105">
    <property type="protein sequence ID" value="KKN91262.1"/>
    <property type="molecule type" value="Genomic_DNA"/>
</dbReference>
<sequence length="275" mass="31583">MSSFVTEPRVELIGKPIIEIDGVMRFLNEHDYDWSEFTDKLESMISLGDDDGEWLVEFAGRMCYQSWPKCGEKSKGRKHEDHVKHLIEVGHGAAIEHSTYTFAIWDVSRSLTHELVRHRIASYSQLSQRYVDSSSVRFIVPPAMQELEKIDPDAYRAWIEHCERSRQLYEELTAKLSDMYGDTESKLERRKKARQAARSVLPNATETKIIVTMNARAVRHLIELRANPAADVEIRKLAVKICRILQDKAPLFAHGLGIVKLQDGTEGVESKYKRV</sequence>
<dbReference type="NCBIfam" id="TIGR02170">
    <property type="entry name" value="thyX"/>
    <property type="match status" value="1"/>
</dbReference>
<organism evidence="1">
    <name type="scientific">marine sediment metagenome</name>
    <dbReference type="NCBI Taxonomy" id="412755"/>
    <lineage>
        <taxon>unclassified sequences</taxon>
        <taxon>metagenomes</taxon>
        <taxon>ecological metagenomes</taxon>
    </lineage>
</organism>
<dbReference type="Gene3D" id="3.30.70.3180">
    <property type="match status" value="2"/>
</dbReference>
<dbReference type="GO" id="GO:0050660">
    <property type="term" value="F:flavin adenine dinucleotide binding"/>
    <property type="evidence" value="ECO:0007669"/>
    <property type="project" value="InterPro"/>
</dbReference>
<dbReference type="AlphaFoldDB" id="A0A0F9UUV7"/>
<reference evidence="1" key="1">
    <citation type="journal article" date="2015" name="Nature">
        <title>Complex archaea that bridge the gap between prokaryotes and eukaryotes.</title>
        <authorList>
            <person name="Spang A."/>
            <person name="Saw J.H."/>
            <person name="Jorgensen S.L."/>
            <person name="Zaremba-Niedzwiedzka K."/>
            <person name="Martijn J."/>
            <person name="Lind A.E."/>
            <person name="van Eijk R."/>
            <person name="Schleper C."/>
            <person name="Guy L."/>
            <person name="Ettema T.J."/>
        </authorList>
    </citation>
    <scope>NUCLEOTIDE SEQUENCE</scope>
</reference>
<dbReference type="CDD" id="cd20175">
    <property type="entry name" value="ThyX"/>
    <property type="match status" value="1"/>
</dbReference>
<gene>
    <name evidence="1" type="ORF">LCGC14_0221300</name>
</gene>
<name>A0A0F9UUV7_9ZZZZ</name>
<dbReference type="Pfam" id="PF02511">
    <property type="entry name" value="Thy1"/>
    <property type="match status" value="1"/>
</dbReference>
<dbReference type="InterPro" id="IPR036098">
    <property type="entry name" value="Thymidylate_synthase_ThyX_sf"/>
</dbReference>
<evidence type="ECO:0000313" key="1">
    <source>
        <dbReference type="EMBL" id="KKN91262.1"/>
    </source>
</evidence>
<dbReference type="PANTHER" id="PTHR34934">
    <property type="entry name" value="FLAVIN-DEPENDENT THYMIDYLATE SYNTHASE"/>
    <property type="match status" value="1"/>
</dbReference>